<gene>
    <name evidence="7" type="ORF">AACH10_18030</name>
</gene>
<dbReference type="PANTHER" id="PTHR43500:SF1">
    <property type="entry name" value="CYSTATHIONINE BETA-LYASE-RELATED"/>
    <property type="match status" value="1"/>
</dbReference>
<comment type="catalytic activity">
    <reaction evidence="5">
        <text>L,L-cystathionine + H2O = L-homocysteine + pyruvate + NH4(+)</text>
        <dbReference type="Rhea" id="RHEA:13965"/>
        <dbReference type="ChEBI" id="CHEBI:15361"/>
        <dbReference type="ChEBI" id="CHEBI:15377"/>
        <dbReference type="ChEBI" id="CHEBI:28938"/>
        <dbReference type="ChEBI" id="CHEBI:58161"/>
        <dbReference type="ChEBI" id="CHEBI:58199"/>
    </reaction>
</comment>
<evidence type="ECO:0000256" key="6">
    <source>
        <dbReference type="RuleBase" id="RU362118"/>
    </source>
</evidence>
<evidence type="ECO:0000256" key="5">
    <source>
        <dbReference type="ARBA" id="ARBA00047517"/>
    </source>
</evidence>
<organism evidence="7 8">
    <name type="scientific">Pseudaquabacterium inlustre</name>
    <dbReference type="NCBI Taxonomy" id="2984192"/>
    <lineage>
        <taxon>Bacteria</taxon>
        <taxon>Pseudomonadati</taxon>
        <taxon>Pseudomonadota</taxon>
        <taxon>Betaproteobacteria</taxon>
        <taxon>Burkholderiales</taxon>
        <taxon>Sphaerotilaceae</taxon>
        <taxon>Pseudaquabacterium</taxon>
    </lineage>
</organism>
<dbReference type="InterPro" id="IPR006233">
    <property type="entry name" value="Cys_b_lyase_bac"/>
</dbReference>
<proteinExistence type="inferred from homology"/>
<dbReference type="InterPro" id="IPR015421">
    <property type="entry name" value="PyrdxlP-dep_Trfase_major"/>
</dbReference>
<comment type="similarity">
    <text evidence="2 6">Belongs to the trans-sulfuration enzymes family.</text>
</comment>
<comment type="cofactor">
    <cofactor evidence="1 6">
        <name>pyridoxal 5'-phosphate</name>
        <dbReference type="ChEBI" id="CHEBI:597326"/>
    </cofactor>
</comment>
<dbReference type="EMBL" id="JBBUTH010000009">
    <property type="protein sequence ID" value="MEK8052156.1"/>
    <property type="molecule type" value="Genomic_DNA"/>
</dbReference>
<evidence type="ECO:0000256" key="4">
    <source>
        <dbReference type="ARBA" id="ARBA00023239"/>
    </source>
</evidence>
<sequence>MSDSDDLITQLVHHPYQAPAGWGAVPPGVFKASTVIFPSVAALRGRSYTAKTGYTYGLRGTPTTYQLEERLATLEGGRFCILSPSGLAAITNVNLGLLKQGDEVLLPANVYGPSADMAASVLSGWGITHQTYDPMNPADLAARISERTKLVWIEAPGSVTMEFPDLPALVAAAQARGVLTALDNTWGAGLAFRAFDFGVDIVMHALTKYPSGGADVLMGAVITRDEALHLKLLKLHGQLGLGVAANDVEFILRGLPTLALRYHAHDAAARQLAAWLGTQRHVTRVLHPALPGAPGHGHWAAHCTAAAGLFSILLDPALRRAQVDAFVDALRLFRIGYSWGGPMSLVVPYELDAMRSDRSALPGHLVRFSIGLEGVADLQADLAQALAQLG</sequence>
<dbReference type="SUPFAM" id="SSF53383">
    <property type="entry name" value="PLP-dependent transferases"/>
    <property type="match status" value="1"/>
</dbReference>
<keyword evidence="4" id="KW-0456">Lyase</keyword>
<evidence type="ECO:0000313" key="7">
    <source>
        <dbReference type="EMBL" id="MEK8052156.1"/>
    </source>
</evidence>
<dbReference type="RefSeq" id="WP_341411874.1">
    <property type="nucleotide sequence ID" value="NZ_JBBUTH010000009.1"/>
</dbReference>
<evidence type="ECO:0000256" key="2">
    <source>
        <dbReference type="ARBA" id="ARBA00009077"/>
    </source>
</evidence>
<comment type="caution">
    <text evidence="7">The sequence shown here is derived from an EMBL/GenBank/DDBJ whole genome shotgun (WGS) entry which is preliminary data.</text>
</comment>
<name>A0ABU9CMP4_9BURK</name>
<dbReference type="InterPro" id="IPR000277">
    <property type="entry name" value="Cys/Met-Metab_PyrdxlP-dep_enz"/>
</dbReference>
<dbReference type="PANTHER" id="PTHR43500">
    <property type="entry name" value="CYSTATHIONINE BETA-LYASE-RELATED"/>
    <property type="match status" value="1"/>
</dbReference>
<evidence type="ECO:0000256" key="1">
    <source>
        <dbReference type="ARBA" id="ARBA00001933"/>
    </source>
</evidence>
<reference evidence="7 8" key="1">
    <citation type="submission" date="2024-04" db="EMBL/GenBank/DDBJ databases">
        <title>Novel species of the genus Ideonella isolated from streams.</title>
        <authorList>
            <person name="Lu H."/>
        </authorList>
    </citation>
    <scope>NUCLEOTIDE SEQUENCE [LARGE SCALE GENOMIC DNA]</scope>
    <source>
        <strain evidence="7 8">DXS22W</strain>
    </source>
</reference>
<keyword evidence="8" id="KW-1185">Reference proteome</keyword>
<dbReference type="GO" id="GO:0016740">
    <property type="term" value="F:transferase activity"/>
    <property type="evidence" value="ECO:0007669"/>
    <property type="project" value="UniProtKB-KW"/>
</dbReference>
<dbReference type="Proteomes" id="UP001365405">
    <property type="component" value="Unassembled WGS sequence"/>
</dbReference>
<keyword evidence="3 6" id="KW-0663">Pyridoxal phosphate</keyword>
<dbReference type="InterPro" id="IPR015424">
    <property type="entry name" value="PyrdxlP-dep_Trfase"/>
</dbReference>
<dbReference type="Pfam" id="PF01053">
    <property type="entry name" value="Cys_Met_Meta_PP"/>
    <property type="match status" value="1"/>
</dbReference>
<accession>A0ABU9CMP4</accession>
<keyword evidence="7" id="KW-0808">Transferase</keyword>
<dbReference type="Gene3D" id="3.90.1150.10">
    <property type="entry name" value="Aspartate Aminotransferase, domain 1"/>
    <property type="match status" value="1"/>
</dbReference>
<evidence type="ECO:0000313" key="8">
    <source>
        <dbReference type="Proteomes" id="UP001365405"/>
    </source>
</evidence>
<dbReference type="Gene3D" id="3.40.640.10">
    <property type="entry name" value="Type I PLP-dependent aspartate aminotransferase-like (Major domain)"/>
    <property type="match status" value="1"/>
</dbReference>
<evidence type="ECO:0000256" key="3">
    <source>
        <dbReference type="ARBA" id="ARBA00022898"/>
    </source>
</evidence>
<dbReference type="PIRSF" id="PIRSF001434">
    <property type="entry name" value="CGS"/>
    <property type="match status" value="1"/>
</dbReference>
<dbReference type="InterPro" id="IPR015422">
    <property type="entry name" value="PyrdxlP-dep_Trfase_small"/>
</dbReference>
<protein>
    <submittedName>
        <fullName evidence="7">PLP-dependent transferase</fullName>
    </submittedName>
</protein>